<feature type="transmembrane region" description="Helical" evidence="5">
    <location>
        <begin position="12"/>
        <end position="30"/>
    </location>
</feature>
<feature type="domain" description="HTH araC/xylS-type" evidence="6">
    <location>
        <begin position="277"/>
        <end position="378"/>
    </location>
</feature>
<feature type="transmembrane region" description="Helical" evidence="5">
    <location>
        <begin position="205"/>
        <end position="224"/>
    </location>
</feature>
<evidence type="ECO:0000256" key="3">
    <source>
        <dbReference type="ARBA" id="ARBA00023163"/>
    </source>
</evidence>
<organism evidence="7 8">
    <name type="scientific">Candidatus Cryptobacteroides excrementipullorum</name>
    <dbReference type="NCBI Taxonomy" id="2840761"/>
    <lineage>
        <taxon>Bacteria</taxon>
        <taxon>Pseudomonadati</taxon>
        <taxon>Bacteroidota</taxon>
        <taxon>Bacteroidia</taxon>
        <taxon>Bacteroidales</taxon>
        <taxon>Candidatus Cryptobacteroides</taxon>
    </lineage>
</organism>
<gene>
    <name evidence="7" type="ORF">IAB80_06305</name>
</gene>
<dbReference type="SUPFAM" id="SSF46689">
    <property type="entry name" value="Homeodomain-like"/>
    <property type="match status" value="1"/>
</dbReference>
<dbReference type="InterPro" id="IPR018062">
    <property type="entry name" value="HTH_AraC-typ_CS"/>
</dbReference>
<evidence type="ECO:0000313" key="8">
    <source>
        <dbReference type="Proteomes" id="UP000823771"/>
    </source>
</evidence>
<dbReference type="GO" id="GO:0043565">
    <property type="term" value="F:sequence-specific DNA binding"/>
    <property type="evidence" value="ECO:0007669"/>
    <property type="project" value="InterPro"/>
</dbReference>
<feature type="transmembrane region" description="Helical" evidence="5">
    <location>
        <begin position="105"/>
        <end position="125"/>
    </location>
</feature>
<dbReference type="PANTHER" id="PTHR43280">
    <property type="entry name" value="ARAC-FAMILY TRANSCRIPTIONAL REGULATOR"/>
    <property type="match status" value="1"/>
</dbReference>
<dbReference type="PROSITE" id="PS01124">
    <property type="entry name" value="HTH_ARAC_FAMILY_2"/>
    <property type="match status" value="1"/>
</dbReference>
<dbReference type="InterPro" id="IPR018060">
    <property type="entry name" value="HTH_AraC"/>
</dbReference>
<protein>
    <submittedName>
        <fullName evidence="7">AraC family transcriptional regulator</fullName>
    </submittedName>
</protein>
<evidence type="ECO:0000313" key="7">
    <source>
        <dbReference type="EMBL" id="MBO8478479.1"/>
    </source>
</evidence>
<feature type="transmembrane region" description="Helical" evidence="5">
    <location>
        <begin position="42"/>
        <end position="62"/>
    </location>
</feature>
<dbReference type="Proteomes" id="UP000823771">
    <property type="component" value="Unassembled WGS sequence"/>
</dbReference>
<dbReference type="InterPro" id="IPR009057">
    <property type="entry name" value="Homeodomain-like_sf"/>
</dbReference>
<keyword evidence="1" id="KW-0805">Transcription regulation</keyword>
<keyword evidence="5" id="KW-1133">Transmembrane helix</keyword>
<dbReference type="PROSITE" id="PS00041">
    <property type="entry name" value="HTH_ARAC_FAMILY_1"/>
    <property type="match status" value="1"/>
</dbReference>
<comment type="caution">
    <text evidence="7">The sequence shown here is derived from an EMBL/GenBank/DDBJ whole genome shotgun (WGS) entry which is preliminary data.</text>
</comment>
<sequence length="395" mass="46197">MENFLDTRSFQLYALIVSGTLALILLLIKVPKTEYAKKLTRSKYTVATNYMIGAFVFGYALYNAETPRYEAFSGLTMLIVVAFSSIVISYSLINLVQPRFIDSSKFMLSIFLVFLASVVLIESFFSENTKLHKVTLYAGIILFIIQSCSLIIIFDRAYKRSIKMLEKYYDEDEEHKIKWIRFCYILTMLTDMFILVYVFLPKNLIRIYMFFYILYMIYFAGNFISFLGSHKLLLDAVGHYALSEQGPLSRKRKKKNHGGQETGQETKAGDSFSTLEKSLEKWVKEKRYREYDKSREETAQELGTTKEMLQMYFTDRLGIDFRSWRTELRIKEAKEMLLTHKDYSINFISEVVGFSDRSNFHRQFTKSVGCSPKEWRDTDGHPLQKQHGNIPDRSN</sequence>
<keyword evidence="5" id="KW-0812">Transmembrane</keyword>
<dbReference type="SMART" id="SM00342">
    <property type="entry name" value="HTH_ARAC"/>
    <property type="match status" value="1"/>
</dbReference>
<evidence type="ECO:0000256" key="5">
    <source>
        <dbReference type="SAM" id="Phobius"/>
    </source>
</evidence>
<reference evidence="7" key="2">
    <citation type="journal article" date="2021" name="PeerJ">
        <title>Extensive microbial diversity within the chicken gut microbiome revealed by metagenomics and culture.</title>
        <authorList>
            <person name="Gilroy R."/>
            <person name="Ravi A."/>
            <person name="Getino M."/>
            <person name="Pursley I."/>
            <person name="Horton D.L."/>
            <person name="Alikhan N.F."/>
            <person name="Baker D."/>
            <person name="Gharbi K."/>
            <person name="Hall N."/>
            <person name="Watson M."/>
            <person name="Adriaenssens E.M."/>
            <person name="Foster-Nyarko E."/>
            <person name="Jarju S."/>
            <person name="Secka A."/>
            <person name="Antonio M."/>
            <person name="Oren A."/>
            <person name="Chaudhuri R.R."/>
            <person name="La Ragione R."/>
            <person name="Hildebrand F."/>
            <person name="Pallen M.J."/>
        </authorList>
    </citation>
    <scope>NUCLEOTIDE SEQUENCE</scope>
    <source>
        <strain evidence="7">2478</strain>
    </source>
</reference>
<dbReference type="Pfam" id="PF12833">
    <property type="entry name" value="HTH_18"/>
    <property type="match status" value="1"/>
</dbReference>
<feature type="region of interest" description="Disordered" evidence="4">
    <location>
        <begin position="371"/>
        <end position="395"/>
    </location>
</feature>
<dbReference type="Gene3D" id="1.10.10.60">
    <property type="entry name" value="Homeodomain-like"/>
    <property type="match status" value="1"/>
</dbReference>
<evidence type="ECO:0000259" key="6">
    <source>
        <dbReference type="PROSITE" id="PS01124"/>
    </source>
</evidence>
<feature type="region of interest" description="Disordered" evidence="4">
    <location>
        <begin position="248"/>
        <end position="273"/>
    </location>
</feature>
<dbReference type="AlphaFoldDB" id="A0A9D9IUY2"/>
<feature type="compositionally biased region" description="Basic and acidic residues" evidence="4">
    <location>
        <begin position="373"/>
        <end position="382"/>
    </location>
</feature>
<feature type="transmembrane region" description="Helical" evidence="5">
    <location>
        <begin position="74"/>
        <end position="93"/>
    </location>
</feature>
<name>A0A9D9IUY2_9BACT</name>
<accession>A0A9D9IUY2</accession>
<proteinExistence type="predicted"/>
<evidence type="ECO:0000256" key="1">
    <source>
        <dbReference type="ARBA" id="ARBA00023015"/>
    </source>
</evidence>
<keyword evidence="3" id="KW-0804">Transcription</keyword>
<reference evidence="7" key="1">
    <citation type="submission" date="2020-10" db="EMBL/GenBank/DDBJ databases">
        <authorList>
            <person name="Gilroy R."/>
        </authorList>
    </citation>
    <scope>NUCLEOTIDE SEQUENCE</scope>
    <source>
        <strain evidence="7">2478</strain>
    </source>
</reference>
<keyword evidence="2" id="KW-0238">DNA-binding</keyword>
<evidence type="ECO:0000256" key="4">
    <source>
        <dbReference type="SAM" id="MobiDB-lite"/>
    </source>
</evidence>
<evidence type="ECO:0000256" key="2">
    <source>
        <dbReference type="ARBA" id="ARBA00023125"/>
    </source>
</evidence>
<dbReference type="GO" id="GO:0003700">
    <property type="term" value="F:DNA-binding transcription factor activity"/>
    <property type="evidence" value="ECO:0007669"/>
    <property type="project" value="InterPro"/>
</dbReference>
<keyword evidence="5" id="KW-0472">Membrane</keyword>
<feature type="transmembrane region" description="Helical" evidence="5">
    <location>
        <begin position="179"/>
        <end position="199"/>
    </location>
</feature>
<dbReference type="PANTHER" id="PTHR43280:SF2">
    <property type="entry name" value="HTH-TYPE TRANSCRIPTIONAL REGULATOR EXSA"/>
    <property type="match status" value="1"/>
</dbReference>
<dbReference type="EMBL" id="JADILZ010000054">
    <property type="protein sequence ID" value="MBO8478479.1"/>
    <property type="molecule type" value="Genomic_DNA"/>
</dbReference>
<feature type="transmembrane region" description="Helical" evidence="5">
    <location>
        <begin position="137"/>
        <end position="158"/>
    </location>
</feature>